<gene>
    <name evidence="3" type="ORF">HNP48_006902</name>
</gene>
<dbReference type="CDD" id="cd20727">
    <property type="entry name" value="CDI_toxin_Bp_tRNase-like"/>
    <property type="match status" value="1"/>
</dbReference>
<sequence>MDWSRFELVDVPGVSDADVDWPQFELVALGPGDGAQQPLSSRPDAAPAAPVNDGWRPNAARRGDASVPSIVADAPPVARSIAGAAPKAPARKGLLGRLGDELTQLRDEVFAGATNASANLQAMNASAAAHQLLQRQEMLAKLVGEGRGDSAQAQGLQTYIAHASRRLGGMAADTAEAGALADAASRMTTRPQVRAVTEAKSFGEAWEAFKKDPYAVVAGVTAQSAAQMIPMVIAAATMGPVAGAAVAGGTSALAEFGSGIREFARDNGVDPSDKEGLGRLFADPKMLREATAYAGKGGAIVGTMDAVSGGIASKTLVPKGLIKNQAVRQAINAPLQAGVQGALGGAGEAGKQLAQTGEIDQPGQVLAEVLGEWGAAPVEVLALSRDARETLTGRNAVAPGIAKQVESESAHAPSEGKVAYQPEVLPEAMRKAVSASDQAEGLANESPFPSDGAAGIDVAPISPTHHGGGLFGDADGHGHQPSDGAIPALDNQTVKKARILQGDPVAILLGNEAPRGFALLRAWASKLFADAGGVAVHPELGEVVLDERAVRDSMAHGMNPSKAVSFAAVKAVVERGALVLSTQHGRDATSFYISAPVEIDEKGNVVTVLVKKDPNTQRMYLHSVSTKERLLNTRYSGTDTRDGVERSGKATSGDVASVIRRLLSVNLNDFSEKATTSATEPDMLAAAPEMDTPVEVLGPAIHLSDKGTLIVEGDPWQLDKRLRDAGVEQVWMWPDSVWVAPEQAARARQVLASPQPGTAVDAVRQPPQVQMKMRRGGMLDVEGDTQAVRQWLEGAGIPTGALMDGPGMVVVTAGSVERAKQALAGAEALPVALDRSPTVQDMPSSHSQLQNAGVDVGPVTERGLSRARRRGIENSTEIPTVLEGLEKDKKGGSSSVTYGKISIEDGASPDSNELFAGKGLAALGYGVRHKITANDKGIPGERTADLYVEGVGDVDVYTPRQMKEGTILRGIEGKKGQAVSVFIQLDTSRVDTNSLLARLWGKPNLKSIESVFIQRVDGSIDFIRRPGKGD</sequence>
<comment type="caution">
    <text evidence="3">The sequence shown here is derived from an EMBL/GenBank/DDBJ whole genome shotgun (WGS) entry which is preliminary data.</text>
</comment>
<feature type="region of interest" description="Disordered" evidence="1">
    <location>
        <begin position="29"/>
        <end position="67"/>
    </location>
</feature>
<organism evidence="3 4">
    <name type="scientific">Acidovorax soli</name>
    <dbReference type="NCBI Taxonomy" id="592050"/>
    <lineage>
        <taxon>Bacteria</taxon>
        <taxon>Pseudomonadati</taxon>
        <taxon>Pseudomonadota</taxon>
        <taxon>Betaproteobacteria</taxon>
        <taxon>Burkholderiales</taxon>
        <taxon>Comamonadaceae</taxon>
        <taxon>Acidovorax</taxon>
    </lineage>
</organism>
<dbReference type="Gene3D" id="3.40.1350.120">
    <property type="match status" value="1"/>
</dbReference>
<evidence type="ECO:0000313" key="4">
    <source>
        <dbReference type="Proteomes" id="UP000575083"/>
    </source>
</evidence>
<protein>
    <recommendedName>
        <fullName evidence="2">Large polyvalent protein-associated domain-containing protein</fullName>
    </recommendedName>
</protein>
<evidence type="ECO:0000313" key="3">
    <source>
        <dbReference type="EMBL" id="MBB6564175.1"/>
    </source>
</evidence>
<reference evidence="3 4" key="1">
    <citation type="submission" date="2020-08" db="EMBL/GenBank/DDBJ databases">
        <title>Functional genomics of gut bacteria from endangered species of beetles.</title>
        <authorList>
            <person name="Carlos-Shanley C."/>
        </authorList>
    </citation>
    <scope>NUCLEOTIDE SEQUENCE [LARGE SCALE GENOMIC DNA]</scope>
    <source>
        <strain evidence="3 4">S00198</strain>
    </source>
</reference>
<dbReference type="EMBL" id="JACHLK010000031">
    <property type="protein sequence ID" value="MBB6564175.1"/>
    <property type="molecule type" value="Genomic_DNA"/>
</dbReference>
<evidence type="ECO:0000256" key="1">
    <source>
        <dbReference type="SAM" id="MobiDB-lite"/>
    </source>
</evidence>
<feature type="domain" description="Large polyvalent protein-associated" evidence="2">
    <location>
        <begin position="521"/>
        <end position="620"/>
    </location>
</feature>
<proteinExistence type="predicted"/>
<dbReference type="InterPro" id="IPR040824">
    <property type="entry name" value="LPD3"/>
</dbReference>
<evidence type="ECO:0000259" key="2">
    <source>
        <dbReference type="Pfam" id="PF18798"/>
    </source>
</evidence>
<feature type="region of interest" description="Disordered" evidence="1">
    <location>
        <begin position="461"/>
        <end position="486"/>
    </location>
</feature>
<name>A0A7X0PLK3_9BURK</name>
<dbReference type="RefSeq" id="WP_184865930.1">
    <property type="nucleotide sequence ID" value="NZ_JACHLK010000031.1"/>
</dbReference>
<dbReference type="Pfam" id="PF18798">
    <property type="entry name" value="LPD3"/>
    <property type="match status" value="1"/>
</dbReference>
<keyword evidence="4" id="KW-1185">Reference proteome</keyword>
<dbReference type="Proteomes" id="UP000575083">
    <property type="component" value="Unassembled WGS sequence"/>
</dbReference>
<dbReference type="AlphaFoldDB" id="A0A7X0PLK3"/>
<accession>A0A7X0PLK3</accession>